<accession>A0A382I536</accession>
<name>A0A382I536_9ZZZZ</name>
<dbReference type="EMBL" id="UINC01065286">
    <property type="protein sequence ID" value="SVB94780.1"/>
    <property type="molecule type" value="Genomic_DNA"/>
</dbReference>
<proteinExistence type="predicted"/>
<gene>
    <name evidence="1" type="ORF">METZ01_LOCUS247634</name>
</gene>
<reference evidence="1" key="1">
    <citation type="submission" date="2018-05" db="EMBL/GenBank/DDBJ databases">
        <authorList>
            <person name="Lanie J.A."/>
            <person name="Ng W.-L."/>
            <person name="Kazmierczak K.M."/>
            <person name="Andrzejewski T.M."/>
            <person name="Davidsen T.M."/>
            <person name="Wayne K.J."/>
            <person name="Tettelin H."/>
            <person name="Glass J.I."/>
            <person name="Rusch D."/>
            <person name="Podicherti R."/>
            <person name="Tsui H.-C.T."/>
            <person name="Winkler M.E."/>
        </authorList>
    </citation>
    <scope>NUCLEOTIDE SEQUENCE</scope>
</reference>
<sequence length="64" mass="7576">EFCVNDTKKINEILNLVKKEGKTEVKIKIKDQNKNLVFILKNKRLVDRKSINMLKNQDILTTLY</sequence>
<dbReference type="AlphaFoldDB" id="A0A382I536"/>
<organism evidence="1">
    <name type="scientific">marine metagenome</name>
    <dbReference type="NCBI Taxonomy" id="408172"/>
    <lineage>
        <taxon>unclassified sequences</taxon>
        <taxon>metagenomes</taxon>
        <taxon>ecological metagenomes</taxon>
    </lineage>
</organism>
<protein>
    <submittedName>
        <fullName evidence="1">Uncharacterized protein</fullName>
    </submittedName>
</protein>
<evidence type="ECO:0000313" key="1">
    <source>
        <dbReference type="EMBL" id="SVB94780.1"/>
    </source>
</evidence>
<feature type="non-terminal residue" evidence="1">
    <location>
        <position position="1"/>
    </location>
</feature>